<name>A0AAV4RJI8_9ARAC</name>
<comment type="caution">
    <text evidence="2">The sequence shown here is derived from an EMBL/GenBank/DDBJ whole genome shotgun (WGS) entry which is preliminary data.</text>
</comment>
<accession>A0AAV4RJI8</accession>
<dbReference type="PROSITE" id="PS00455">
    <property type="entry name" value="AMP_BINDING"/>
    <property type="match status" value="1"/>
</dbReference>
<dbReference type="Proteomes" id="UP001054837">
    <property type="component" value="Unassembled WGS sequence"/>
</dbReference>
<keyword evidence="3" id="KW-1185">Reference proteome</keyword>
<dbReference type="PANTHER" id="PTHR42921:SF1">
    <property type="entry name" value="ACETOACETYL-COA SYNTHETASE"/>
    <property type="match status" value="1"/>
</dbReference>
<dbReference type="InterPro" id="IPR042099">
    <property type="entry name" value="ANL_N_sf"/>
</dbReference>
<dbReference type="AlphaFoldDB" id="A0AAV4RJI8"/>
<dbReference type="Gene3D" id="3.40.50.12780">
    <property type="entry name" value="N-terminal domain of ligase-like"/>
    <property type="match status" value="1"/>
</dbReference>
<dbReference type="Gene3D" id="3.30.300.30">
    <property type="match status" value="1"/>
</dbReference>
<protein>
    <submittedName>
        <fullName evidence="2">Acetoacetyl-CoA synthetase</fullName>
    </submittedName>
</protein>
<organism evidence="2 3">
    <name type="scientific">Caerostris darwini</name>
    <dbReference type="NCBI Taxonomy" id="1538125"/>
    <lineage>
        <taxon>Eukaryota</taxon>
        <taxon>Metazoa</taxon>
        <taxon>Ecdysozoa</taxon>
        <taxon>Arthropoda</taxon>
        <taxon>Chelicerata</taxon>
        <taxon>Arachnida</taxon>
        <taxon>Araneae</taxon>
        <taxon>Araneomorphae</taxon>
        <taxon>Entelegynae</taxon>
        <taxon>Araneoidea</taxon>
        <taxon>Araneidae</taxon>
        <taxon>Caerostris</taxon>
    </lineage>
</organism>
<dbReference type="EMBL" id="BPLQ01006196">
    <property type="protein sequence ID" value="GIY20709.1"/>
    <property type="molecule type" value="Genomic_DNA"/>
</dbReference>
<evidence type="ECO:0000313" key="3">
    <source>
        <dbReference type="Proteomes" id="UP001054837"/>
    </source>
</evidence>
<gene>
    <name evidence="2" type="primary">AACS</name>
    <name evidence="2" type="ORF">CDAR_302591</name>
</gene>
<evidence type="ECO:0000259" key="1">
    <source>
        <dbReference type="Pfam" id="PF00501"/>
    </source>
</evidence>
<proteinExistence type="predicted"/>
<dbReference type="GO" id="GO:0030729">
    <property type="term" value="F:acetoacetate-CoA ligase activity"/>
    <property type="evidence" value="ECO:0007669"/>
    <property type="project" value="TreeGrafter"/>
</dbReference>
<dbReference type="PANTHER" id="PTHR42921">
    <property type="entry name" value="ACETOACETYL-COA SYNTHETASE"/>
    <property type="match status" value="1"/>
</dbReference>
<sequence>MNAVMVIDISIPIAEVSPTWFKGAKLNFAENLLKYRDDKVAFIIAGENGKVEKLTFYQVFKKAELYASAFRKFGLKKGDVVVCQMSNRIEAMIGMIAVTSIGAIWSGALPLIGSKAVINRFKQVEAKVFLTIDQIVHQQKQIDMLPKILEIAEGLPTLKKIIIVPSTQESRFKDISDIKNSCFLDDFLQLGSEADGSVPPMQFEQVTFDHPVFINYTSGTTGLPKAIVHGLGFLLPVFRDFVLHFDTGRDSVWLSSSPVGWVSWNCFAGLLFVGCTSVLLEGSPYFLSPTYFWDMLDEYEITHIFMATSIVDELQRLGYVPKENSLRSLKVFMAGGSVVKPQNYDFVYEKVKKEVAFTSGFGCTEFMASCFVFDTTLAIYKGEINARSLGVAVEIVDEDGKPLHGETGEIVITKPMPNLPLGLWGDENNFEFHKKYYSKYPGKYTMNDCGRINPFTKGLVVCGRSDETLKQRGWRFGSSEIYNIVDTFPEVRDCLCVPQYNRNMEERAVLFLKMRPNYSFNENLTNNIREAITRELTANHVPEVILEIQDIPYSVNGKKLEITVKKVINKLPYSTETISNPESLEYYKNIPEF</sequence>
<feature type="domain" description="AMP-dependent synthetase/ligase" evidence="1">
    <location>
        <begin position="33"/>
        <end position="415"/>
    </location>
</feature>
<reference evidence="2 3" key="1">
    <citation type="submission" date="2021-06" db="EMBL/GenBank/DDBJ databases">
        <title>Caerostris darwini draft genome.</title>
        <authorList>
            <person name="Kono N."/>
            <person name="Arakawa K."/>
        </authorList>
    </citation>
    <scope>NUCLEOTIDE SEQUENCE [LARGE SCALE GENOMIC DNA]</scope>
</reference>
<evidence type="ECO:0000313" key="2">
    <source>
        <dbReference type="EMBL" id="GIY20709.1"/>
    </source>
</evidence>
<dbReference type="Pfam" id="PF00501">
    <property type="entry name" value="AMP-binding"/>
    <property type="match status" value="1"/>
</dbReference>
<dbReference type="InterPro" id="IPR045851">
    <property type="entry name" value="AMP-bd_C_sf"/>
</dbReference>
<dbReference type="InterPro" id="IPR000873">
    <property type="entry name" value="AMP-dep_synth/lig_dom"/>
</dbReference>
<dbReference type="SUPFAM" id="SSF56801">
    <property type="entry name" value="Acetyl-CoA synthetase-like"/>
    <property type="match status" value="1"/>
</dbReference>
<dbReference type="InterPro" id="IPR020845">
    <property type="entry name" value="AMP-binding_CS"/>
</dbReference>